<dbReference type="Pfam" id="PF00617">
    <property type="entry name" value="RasGEF"/>
    <property type="match status" value="1"/>
</dbReference>
<dbReference type="PROSITE" id="PS50212">
    <property type="entry name" value="RASGEF_NTER"/>
    <property type="match status" value="1"/>
</dbReference>
<dbReference type="OrthoDB" id="25179at2759"/>
<dbReference type="Gene3D" id="1.20.870.10">
    <property type="entry name" value="Son of sevenless (SoS) protein Chain: S domain 1"/>
    <property type="match status" value="1"/>
</dbReference>
<gene>
    <name evidence="7" type="primary">LOC116296654</name>
</gene>
<feature type="region of interest" description="Disordered" evidence="3">
    <location>
        <begin position="241"/>
        <end position="264"/>
    </location>
</feature>
<feature type="compositionally biased region" description="Polar residues" evidence="3">
    <location>
        <begin position="49"/>
        <end position="62"/>
    </location>
</feature>
<keyword evidence="6" id="KW-1185">Reference proteome</keyword>
<proteinExistence type="predicted"/>
<feature type="region of interest" description="Disordered" evidence="3">
    <location>
        <begin position="283"/>
        <end position="319"/>
    </location>
</feature>
<dbReference type="GO" id="GO:0005085">
    <property type="term" value="F:guanyl-nucleotide exchange factor activity"/>
    <property type="evidence" value="ECO:0007669"/>
    <property type="project" value="UniProtKB-KW"/>
</dbReference>
<evidence type="ECO:0000256" key="1">
    <source>
        <dbReference type="ARBA" id="ARBA00022658"/>
    </source>
</evidence>
<evidence type="ECO:0000256" key="2">
    <source>
        <dbReference type="PROSITE-ProRule" id="PRU00168"/>
    </source>
</evidence>
<evidence type="ECO:0000259" key="5">
    <source>
        <dbReference type="PROSITE" id="PS50212"/>
    </source>
</evidence>
<sequence>MMASSFSKIMGFTKEFQSPQGHFTLPRGKKPKILKILRRASFSNKKKNSTQSPSFDYENQQDTLRRPNSRKSQQARDLEELERLQKELNSAALYFCLVLERKNMDIIMAKIPDNAAIVLDSVISIDDLLTTCIKLQKVNKDLVPYRKAVHKCMADLARWTDQLLVRGNVKGDLREGIEYMNALEKSVMEVVEITIPRLRKSEVQEEIRNSIFLFEGSTESILVGGENGDEMQVWNKRDSGISEGSGTCDMRDPPRSPVPRAVRDSGRGSYNCIIDTNNGHMAQDGSFHSSDKFLSPRRAQRNTLSSRTSKDSELSSFSGDSTVFKSPMVSPSGSQEFGRTPFHSARSSLEGSFYSVDELDNHNDHEVIPATLIGVEDNSHEPPPLQKKKKSFQVYIELLGSYNKPSEDILRRPTSAFDGYEETFRKSISHSASSTAIHSLSHRGNHHASGQYNQNGTEDNRAFSTPHLPSPSPTRETQIDWNQNSRSQEIPKKKLLSLVEEGASRKASNTSASSSSISSTDEDESTPALDCLDVSRFLVYRDDGQGNMLVGGAIDALIVYAAGASKSDLIFYEAFLTTYRTFISPKDLINKLLYRERRFRERGHKKASQNAFFLLLRVIDELNGKVERSILEQLMKEVYRLLCNGDLYIGKILRSKMLPKCDNYYNRLRSSSNPSTPQPSSGNSSCTILDFHAQDLAQQLTLIDAANFGAIEIPEILAWGKEQSETNSPNLAIFTDNFNKVSYWSRSYILSFEKQQDREKVYAKFLKIMKHLRRFNNFNSFLAVLSAMDCSAVRRLDWPRHYLDQLAEYTDLIDSSSSFRAYRTALAEATPPCIPYLGLILQDVTFVCLGNVDELPDGKVNFVKRWQLFNILDTFRRFKLMQYEFEVKDEIRQFFGGFNNFLNEDDLFERSLKLKPRS</sequence>
<dbReference type="AlphaFoldDB" id="A0A6P8HYU3"/>
<dbReference type="InterPro" id="IPR008937">
    <property type="entry name" value="Ras-like_GEF"/>
</dbReference>
<dbReference type="SMART" id="SM00229">
    <property type="entry name" value="RasGEFN"/>
    <property type="match status" value="1"/>
</dbReference>
<feature type="region of interest" description="Disordered" evidence="3">
    <location>
        <begin position="42"/>
        <end position="75"/>
    </location>
</feature>
<feature type="region of interest" description="Disordered" evidence="3">
    <location>
        <begin position="506"/>
        <end position="526"/>
    </location>
</feature>
<dbReference type="Pfam" id="PF00618">
    <property type="entry name" value="RasGEF_N"/>
    <property type="match status" value="1"/>
</dbReference>
<dbReference type="RefSeq" id="XP_031560568.1">
    <property type="nucleotide sequence ID" value="XM_031704708.1"/>
</dbReference>
<dbReference type="GeneID" id="116296654"/>
<dbReference type="SMART" id="SM00147">
    <property type="entry name" value="RasGEF"/>
    <property type="match status" value="1"/>
</dbReference>
<dbReference type="InterPro" id="IPR000651">
    <property type="entry name" value="Ras-like_Gua-exchang_fac_N"/>
</dbReference>
<dbReference type="InterPro" id="IPR001895">
    <property type="entry name" value="RASGEF_cat_dom"/>
</dbReference>
<dbReference type="KEGG" id="aten:116296654"/>
<dbReference type="InterPro" id="IPR036964">
    <property type="entry name" value="RASGEF_cat_dom_sf"/>
</dbReference>
<dbReference type="InterPro" id="IPR023578">
    <property type="entry name" value="Ras_GEF_dom_sf"/>
</dbReference>
<feature type="compositionally biased region" description="Polar residues" evidence="3">
    <location>
        <begin position="448"/>
        <end position="457"/>
    </location>
</feature>
<feature type="compositionally biased region" description="Low complexity" evidence="3">
    <location>
        <begin position="507"/>
        <end position="519"/>
    </location>
</feature>
<evidence type="ECO:0000256" key="3">
    <source>
        <dbReference type="SAM" id="MobiDB-lite"/>
    </source>
</evidence>
<dbReference type="FunCoup" id="A0A6P8HYU3">
    <property type="interactions" value="1764"/>
</dbReference>
<dbReference type="PROSITE" id="PS50009">
    <property type="entry name" value="RASGEF_CAT"/>
    <property type="match status" value="1"/>
</dbReference>
<dbReference type="PANTHER" id="PTHR23113:SF224">
    <property type="entry name" value="RAP GUANINE NUCLEOTIDE EXCHANGE FACTOR 1"/>
    <property type="match status" value="1"/>
</dbReference>
<evidence type="ECO:0000313" key="7">
    <source>
        <dbReference type="RefSeq" id="XP_031560568.1"/>
    </source>
</evidence>
<reference evidence="7" key="1">
    <citation type="submission" date="2025-08" db="UniProtKB">
        <authorList>
            <consortium name="RefSeq"/>
        </authorList>
    </citation>
    <scope>IDENTIFICATION</scope>
    <source>
        <tissue evidence="7">Tentacle</tissue>
    </source>
</reference>
<feature type="domain" description="N-terminal Ras-GEF" evidence="5">
    <location>
        <begin position="545"/>
        <end position="669"/>
    </location>
</feature>
<dbReference type="Gene3D" id="1.10.840.10">
    <property type="entry name" value="Ras guanine-nucleotide exchange factors catalytic domain"/>
    <property type="match status" value="1"/>
</dbReference>
<dbReference type="PANTHER" id="PTHR23113">
    <property type="entry name" value="GUANINE NUCLEOTIDE EXCHANGE FACTOR"/>
    <property type="match status" value="1"/>
</dbReference>
<dbReference type="GO" id="GO:0007265">
    <property type="term" value="P:Ras protein signal transduction"/>
    <property type="evidence" value="ECO:0007669"/>
    <property type="project" value="TreeGrafter"/>
</dbReference>
<accession>A0A6P8HYU3</accession>
<dbReference type="CDD" id="cd00155">
    <property type="entry name" value="RasGEF"/>
    <property type="match status" value="1"/>
</dbReference>
<dbReference type="InParanoid" id="A0A6P8HYU3"/>
<evidence type="ECO:0000259" key="4">
    <source>
        <dbReference type="PROSITE" id="PS50009"/>
    </source>
</evidence>
<feature type="domain" description="Ras-GEF" evidence="4">
    <location>
        <begin position="692"/>
        <end position="917"/>
    </location>
</feature>
<dbReference type="GO" id="GO:0005886">
    <property type="term" value="C:plasma membrane"/>
    <property type="evidence" value="ECO:0007669"/>
    <property type="project" value="TreeGrafter"/>
</dbReference>
<keyword evidence="1 2" id="KW-0344">Guanine-nucleotide releasing factor</keyword>
<dbReference type="Proteomes" id="UP000515163">
    <property type="component" value="Unplaced"/>
</dbReference>
<protein>
    <submittedName>
        <fullName evidence="7">Rap guanine nucleotide exchange factor 1-like</fullName>
    </submittedName>
</protein>
<feature type="region of interest" description="Disordered" evidence="3">
    <location>
        <begin position="435"/>
        <end position="486"/>
    </location>
</feature>
<evidence type="ECO:0000313" key="6">
    <source>
        <dbReference type="Proteomes" id="UP000515163"/>
    </source>
</evidence>
<organism evidence="6 7">
    <name type="scientific">Actinia tenebrosa</name>
    <name type="common">Australian red waratah sea anemone</name>
    <dbReference type="NCBI Taxonomy" id="6105"/>
    <lineage>
        <taxon>Eukaryota</taxon>
        <taxon>Metazoa</taxon>
        <taxon>Cnidaria</taxon>
        <taxon>Anthozoa</taxon>
        <taxon>Hexacorallia</taxon>
        <taxon>Actiniaria</taxon>
        <taxon>Actiniidae</taxon>
        <taxon>Actinia</taxon>
    </lineage>
</organism>
<feature type="compositionally biased region" description="Polar residues" evidence="3">
    <location>
        <begin position="473"/>
        <end position="486"/>
    </location>
</feature>
<name>A0A6P8HYU3_ACTTE</name>
<dbReference type="SUPFAM" id="SSF48366">
    <property type="entry name" value="Ras GEF"/>
    <property type="match status" value="1"/>
</dbReference>
<dbReference type="PROSITE" id="PS00720">
    <property type="entry name" value="RASGEF"/>
    <property type="match status" value="1"/>
</dbReference>
<dbReference type="InterPro" id="IPR019804">
    <property type="entry name" value="Ras_G-nucl-exch_fac_CS"/>
</dbReference>